<evidence type="ECO:0000256" key="3">
    <source>
        <dbReference type="ARBA" id="ARBA00022982"/>
    </source>
</evidence>
<evidence type="ECO:0000313" key="9">
    <source>
        <dbReference type="EMBL" id="VFJ47813.1"/>
    </source>
</evidence>
<protein>
    <recommendedName>
        <fullName evidence="6">Thioredoxin</fullName>
    </recommendedName>
</protein>
<keyword evidence="4" id="KW-1015">Disulfide bond</keyword>
<dbReference type="PRINTS" id="PR00421">
    <property type="entry name" value="THIOREDOXIN"/>
</dbReference>
<dbReference type="PROSITE" id="PS00194">
    <property type="entry name" value="THIOREDOXIN_1"/>
    <property type="match status" value="1"/>
</dbReference>
<dbReference type="InterPro" id="IPR017937">
    <property type="entry name" value="Thioredoxin_CS"/>
</dbReference>
<keyword evidence="5" id="KW-0676">Redox-active center</keyword>
<feature type="domain" description="Thioredoxin" evidence="7">
    <location>
        <begin position="1"/>
        <end position="105"/>
    </location>
</feature>
<dbReference type="FunFam" id="3.40.30.10:FF:000155">
    <property type="entry name" value="Thioredoxin"/>
    <property type="match status" value="1"/>
</dbReference>
<dbReference type="InterPro" id="IPR013766">
    <property type="entry name" value="Thioredoxin_domain"/>
</dbReference>
<accession>A0A450S7H9</accession>
<dbReference type="NCBIfam" id="TIGR01068">
    <property type="entry name" value="thioredoxin"/>
    <property type="match status" value="1"/>
</dbReference>
<reference evidence="9" key="1">
    <citation type="submission" date="2019-02" db="EMBL/GenBank/DDBJ databases">
        <authorList>
            <person name="Gruber-Vodicka R. H."/>
            <person name="Seah K. B. B."/>
        </authorList>
    </citation>
    <scope>NUCLEOTIDE SEQUENCE</scope>
    <source>
        <strain evidence="9">BECK_BZ106</strain>
        <strain evidence="8">BECK_BZ15</strain>
    </source>
</reference>
<name>A0A450S7H9_9GAMM</name>
<evidence type="ECO:0000256" key="6">
    <source>
        <dbReference type="NCBIfam" id="TIGR01068"/>
    </source>
</evidence>
<comment type="similarity">
    <text evidence="1">Belongs to the thioredoxin family.</text>
</comment>
<dbReference type="PANTHER" id="PTHR45663:SF40">
    <property type="entry name" value="THIOREDOXIN 2"/>
    <property type="match status" value="1"/>
</dbReference>
<dbReference type="GO" id="GO:0015035">
    <property type="term" value="F:protein-disulfide reductase activity"/>
    <property type="evidence" value="ECO:0007669"/>
    <property type="project" value="UniProtKB-UniRule"/>
</dbReference>
<evidence type="ECO:0000313" key="8">
    <source>
        <dbReference type="EMBL" id="VFJ45243.1"/>
    </source>
</evidence>
<dbReference type="GO" id="GO:0005829">
    <property type="term" value="C:cytosol"/>
    <property type="evidence" value="ECO:0007669"/>
    <property type="project" value="TreeGrafter"/>
</dbReference>
<dbReference type="AlphaFoldDB" id="A0A450S7H9"/>
<evidence type="ECO:0000259" key="7">
    <source>
        <dbReference type="PROSITE" id="PS51352"/>
    </source>
</evidence>
<evidence type="ECO:0000256" key="2">
    <source>
        <dbReference type="ARBA" id="ARBA00022448"/>
    </source>
</evidence>
<dbReference type="SUPFAM" id="SSF52833">
    <property type="entry name" value="Thioredoxin-like"/>
    <property type="match status" value="1"/>
</dbReference>
<dbReference type="Pfam" id="PF00085">
    <property type="entry name" value="Thioredoxin"/>
    <property type="match status" value="1"/>
</dbReference>
<evidence type="ECO:0000256" key="1">
    <source>
        <dbReference type="ARBA" id="ARBA00008987"/>
    </source>
</evidence>
<gene>
    <name evidence="8" type="ORF">BECKFW1821A_GA0114235_10098</name>
    <name evidence="9" type="ORF">BECKFW1821B_GA0114236_100322</name>
</gene>
<sequence>MPTVTLTNENFEQTIENNDIVFLDFWASWCGPCKTFAPIFEAAAEKNPDVIFGKINTEEQMELAQRFQVRSIPTIMIYREQIPLFMQPGALPAAALDDMIKKVKELDMADVRRQIAEHEEKEKKNTAS</sequence>
<organism evidence="9">
    <name type="scientific">Candidatus Kentrum sp. FW</name>
    <dbReference type="NCBI Taxonomy" id="2126338"/>
    <lineage>
        <taxon>Bacteria</taxon>
        <taxon>Pseudomonadati</taxon>
        <taxon>Pseudomonadota</taxon>
        <taxon>Gammaproteobacteria</taxon>
        <taxon>Candidatus Kentrum</taxon>
    </lineage>
</organism>
<dbReference type="EMBL" id="CAADFD010000003">
    <property type="protein sequence ID" value="VFJ47813.1"/>
    <property type="molecule type" value="Genomic_DNA"/>
</dbReference>
<dbReference type="InterPro" id="IPR036249">
    <property type="entry name" value="Thioredoxin-like_sf"/>
</dbReference>
<keyword evidence="2" id="KW-0813">Transport</keyword>
<evidence type="ECO:0000256" key="4">
    <source>
        <dbReference type="ARBA" id="ARBA00023157"/>
    </source>
</evidence>
<dbReference type="CDD" id="cd02947">
    <property type="entry name" value="TRX_family"/>
    <property type="match status" value="1"/>
</dbReference>
<dbReference type="Gene3D" id="3.40.30.10">
    <property type="entry name" value="Glutaredoxin"/>
    <property type="match status" value="1"/>
</dbReference>
<dbReference type="InterPro" id="IPR005746">
    <property type="entry name" value="Thioredoxin"/>
</dbReference>
<dbReference type="EMBL" id="CAADEW010000009">
    <property type="protein sequence ID" value="VFJ45243.1"/>
    <property type="molecule type" value="Genomic_DNA"/>
</dbReference>
<keyword evidence="3" id="KW-0249">Electron transport</keyword>
<proteinExistence type="inferred from homology"/>
<evidence type="ECO:0000256" key="5">
    <source>
        <dbReference type="ARBA" id="ARBA00023284"/>
    </source>
</evidence>
<dbReference type="PROSITE" id="PS51352">
    <property type="entry name" value="THIOREDOXIN_2"/>
    <property type="match status" value="1"/>
</dbReference>
<dbReference type="PANTHER" id="PTHR45663">
    <property type="entry name" value="GEO12009P1"/>
    <property type="match status" value="1"/>
</dbReference>